<evidence type="ECO:0008006" key="3">
    <source>
        <dbReference type="Google" id="ProtNLM"/>
    </source>
</evidence>
<protein>
    <recommendedName>
        <fullName evidence="3">DUF4363 family protein</fullName>
    </recommendedName>
</protein>
<dbReference type="RefSeq" id="WP_072950094.1">
    <property type="nucleotide sequence ID" value="NZ_FRCT01000005.1"/>
</dbReference>
<organism evidence="1 2">
    <name type="scientific">Ruminococcus flavefaciens</name>
    <dbReference type="NCBI Taxonomy" id="1265"/>
    <lineage>
        <taxon>Bacteria</taxon>
        <taxon>Bacillati</taxon>
        <taxon>Bacillota</taxon>
        <taxon>Clostridia</taxon>
        <taxon>Eubacteriales</taxon>
        <taxon>Oscillospiraceae</taxon>
        <taxon>Ruminococcus</taxon>
    </lineage>
</organism>
<dbReference type="Proteomes" id="UP000184394">
    <property type="component" value="Unassembled WGS sequence"/>
</dbReference>
<dbReference type="OrthoDB" id="1822205at2"/>
<dbReference type="EMBL" id="FRCT01000005">
    <property type="protein sequence ID" value="SHM46778.1"/>
    <property type="molecule type" value="Genomic_DNA"/>
</dbReference>
<name>A0A1M7J1H3_RUMFL</name>
<evidence type="ECO:0000313" key="2">
    <source>
        <dbReference type="Proteomes" id="UP000184394"/>
    </source>
</evidence>
<dbReference type="AlphaFoldDB" id="A0A1M7J1H3"/>
<evidence type="ECO:0000313" key="1">
    <source>
        <dbReference type="EMBL" id="SHM46778.1"/>
    </source>
</evidence>
<proteinExistence type="predicted"/>
<gene>
    <name evidence="1" type="ORF">SAMN04487860_10573</name>
</gene>
<sequence>MTRVKISAAILFLLVGISAFSSIWVNHRCDNMLKEINTIYELAEKGDKKSAQNYARKINADWESFREKASVLLKYDRLIEIDRLCSRIVQLTENEGEEMNAELAELRDMLEMLKSGETPLLNSVF</sequence>
<accession>A0A1M7J1H3</accession>
<dbReference type="Pfam" id="PF14276">
    <property type="entry name" value="DUF4363"/>
    <property type="match status" value="1"/>
</dbReference>
<dbReference type="InterPro" id="IPR025373">
    <property type="entry name" value="DUF4363"/>
</dbReference>
<reference evidence="1 2" key="1">
    <citation type="submission" date="2016-11" db="EMBL/GenBank/DDBJ databases">
        <authorList>
            <person name="Jaros S."/>
            <person name="Januszkiewicz K."/>
            <person name="Wedrychowicz H."/>
        </authorList>
    </citation>
    <scope>NUCLEOTIDE SEQUENCE [LARGE SCALE GENOMIC DNA]</scope>
    <source>
        <strain evidence="1 2">Y1</strain>
    </source>
</reference>